<dbReference type="PANTHER" id="PTHR43856:SF1">
    <property type="entry name" value="MITOCHONDRIAL CARDIOLIPIN HYDROLASE"/>
    <property type="match status" value="1"/>
</dbReference>
<feature type="domain" description="Phospholipase D-like" evidence="8">
    <location>
        <begin position="96"/>
        <end position="217"/>
    </location>
</feature>
<dbReference type="GO" id="GO:0016042">
    <property type="term" value="P:lipid catabolic process"/>
    <property type="evidence" value="ECO:0007669"/>
    <property type="project" value="UniProtKB-KW"/>
</dbReference>
<feature type="transmembrane region" description="Helical" evidence="7">
    <location>
        <begin position="21"/>
        <end position="40"/>
    </location>
</feature>
<dbReference type="PANTHER" id="PTHR43856">
    <property type="entry name" value="CARDIOLIPIN HYDROLASE"/>
    <property type="match status" value="1"/>
</dbReference>
<gene>
    <name evidence="9" type="ORF">KDK95_24455</name>
</gene>
<dbReference type="Pfam" id="PF13091">
    <property type="entry name" value="PLDc_2"/>
    <property type="match status" value="2"/>
</dbReference>
<keyword evidence="5" id="KW-0442">Lipid degradation</keyword>
<keyword evidence="7" id="KW-1133">Transmembrane helix</keyword>
<evidence type="ECO:0000256" key="7">
    <source>
        <dbReference type="SAM" id="Phobius"/>
    </source>
</evidence>
<evidence type="ECO:0000256" key="1">
    <source>
        <dbReference type="ARBA" id="ARBA00000798"/>
    </source>
</evidence>
<accession>A0A941EF96</accession>
<feature type="domain" description="Phospholipase D-like" evidence="8">
    <location>
        <begin position="243"/>
        <end position="368"/>
    </location>
</feature>
<evidence type="ECO:0000256" key="3">
    <source>
        <dbReference type="ARBA" id="ARBA00012027"/>
    </source>
</evidence>
<evidence type="ECO:0000256" key="4">
    <source>
        <dbReference type="ARBA" id="ARBA00022801"/>
    </source>
</evidence>
<name>A0A941EF96_9ACTN</name>
<comment type="catalytic activity">
    <reaction evidence="1">
        <text>a 1,2-diacyl-sn-glycero-3-phosphocholine + H2O = a 1,2-diacyl-sn-glycero-3-phosphate + choline + H(+)</text>
        <dbReference type="Rhea" id="RHEA:14445"/>
        <dbReference type="ChEBI" id="CHEBI:15354"/>
        <dbReference type="ChEBI" id="CHEBI:15377"/>
        <dbReference type="ChEBI" id="CHEBI:15378"/>
        <dbReference type="ChEBI" id="CHEBI:57643"/>
        <dbReference type="ChEBI" id="CHEBI:58608"/>
        <dbReference type="EC" id="3.1.4.4"/>
    </reaction>
</comment>
<evidence type="ECO:0000256" key="5">
    <source>
        <dbReference type="ARBA" id="ARBA00022963"/>
    </source>
</evidence>
<evidence type="ECO:0000313" key="10">
    <source>
        <dbReference type="Proteomes" id="UP000676325"/>
    </source>
</evidence>
<dbReference type="AlphaFoldDB" id="A0A941EF96"/>
<reference evidence="9" key="1">
    <citation type="submission" date="2021-04" db="EMBL/GenBank/DDBJ databases">
        <title>Genome based classification of Actinospica acidithermotolerans sp. nov., an actinobacterium isolated from an Indonesian hot spring.</title>
        <authorList>
            <person name="Kusuma A.B."/>
            <person name="Putra K.E."/>
            <person name="Nafisah S."/>
            <person name="Loh J."/>
            <person name="Nouioui I."/>
            <person name="Goodfellow M."/>
        </authorList>
    </citation>
    <scope>NUCLEOTIDE SEQUENCE</scope>
    <source>
        <strain evidence="9">MGRD01-02</strain>
    </source>
</reference>
<keyword evidence="7" id="KW-0472">Membrane</keyword>
<evidence type="ECO:0000259" key="8">
    <source>
        <dbReference type="Pfam" id="PF13091"/>
    </source>
</evidence>
<keyword evidence="4" id="KW-0378">Hydrolase</keyword>
<dbReference type="InterPro" id="IPR051406">
    <property type="entry name" value="PLD_domain"/>
</dbReference>
<dbReference type="EMBL" id="JAGSOH010000087">
    <property type="protein sequence ID" value="MBR7829480.1"/>
    <property type="molecule type" value="Genomic_DNA"/>
</dbReference>
<keyword evidence="7" id="KW-0812">Transmembrane</keyword>
<evidence type="ECO:0000256" key="6">
    <source>
        <dbReference type="ARBA" id="ARBA00023098"/>
    </source>
</evidence>
<dbReference type="Proteomes" id="UP000676325">
    <property type="component" value="Unassembled WGS sequence"/>
</dbReference>
<sequence>MARKRTRSTRSSRSRRRSGGGGYGVLVLLIALIFGGYAYLRGHGESVHGLGGAGGGNGSSNGSSGSGGGGGTGTVTGSSAAFVFATGTTSEPRIDQFIESARSSIDMTMYELSDTTVVNDLIAKKKAGVDVRVILDQKESRTNESAYSTLTAAGVGVVWSSSAFQYTHEKDVTVDGRESLILTGNLTSKYYSETRDYGYFDSDAADVKAIVSVFDADYAHTSTTPGDADDLLWSPTTAQSRVLSVIDGAHKTLDVESEEFNDAAVVDAISAKAKAGVTVRIVVESPSQYASSIAKVVSAGGKAVGYSSATGLYIHAKAVIADVGLADQAVEIGSMNYTANSLTRNRELGIVLRDPVDCSLIERQFAADFAGGTVQS</sequence>
<dbReference type="SUPFAM" id="SSF56024">
    <property type="entry name" value="Phospholipase D/nuclease"/>
    <property type="match status" value="2"/>
</dbReference>
<dbReference type="GO" id="GO:0016891">
    <property type="term" value="F:RNA endonuclease activity producing 5'-phosphomonoesters, hydrolytic mechanism"/>
    <property type="evidence" value="ECO:0007669"/>
    <property type="project" value="TreeGrafter"/>
</dbReference>
<keyword evidence="10" id="KW-1185">Reference proteome</keyword>
<dbReference type="EC" id="3.1.4.4" evidence="3"/>
<protein>
    <recommendedName>
        <fullName evidence="3">phospholipase D</fullName>
        <ecNumber evidence="3">3.1.4.4</ecNumber>
    </recommendedName>
</protein>
<dbReference type="InterPro" id="IPR025202">
    <property type="entry name" value="PLD-like_dom"/>
</dbReference>
<proteinExistence type="inferred from homology"/>
<keyword evidence="6" id="KW-0443">Lipid metabolism</keyword>
<dbReference type="RefSeq" id="WP_212520615.1">
    <property type="nucleotide sequence ID" value="NZ_JAGSOH010000087.1"/>
</dbReference>
<dbReference type="Gene3D" id="3.30.870.10">
    <property type="entry name" value="Endonuclease Chain A"/>
    <property type="match status" value="2"/>
</dbReference>
<comment type="caution">
    <text evidence="9">The sequence shown here is derived from an EMBL/GenBank/DDBJ whole genome shotgun (WGS) entry which is preliminary data.</text>
</comment>
<evidence type="ECO:0000313" key="9">
    <source>
        <dbReference type="EMBL" id="MBR7829480.1"/>
    </source>
</evidence>
<evidence type="ECO:0000256" key="2">
    <source>
        <dbReference type="ARBA" id="ARBA00008664"/>
    </source>
</evidence>
<comment type="similarity">
    <text evidence="2">Belongs to the phospholipase D family.</text>
</comment>
<dbReference type="GO" id="GO:0004630">
    <property type="term" value="F:phospholipase D activity"/>
    <property type="evidence" value="ECO:0007669"/>
    <property type="project" value="UniProtKB-EC"/>
</dbReference>
<organism evidence="9 10">
    <name type="scientific">Actinospica acidithermotolerans</name>
    <dbReference type="NCBI Taxonomy" id="2828514"/>
    <lineage>
        <taxon>Bacteria</taxon>
        <taxon>Bacillati</taxon>
        <taxon>Actinomycetota</taxon>
        <taxon>Actinomycetes</taxon>
        <taxon>Catenulisporales</taxon>
        <taxon>Actinospicaceae</taxon>
        <taxon>Actinospica</taxon>
    </lineage>
</organism>